<dbReference type="Proteomes" id="UP000667650">
    <property type="component" value="Unassembled WGS sequence"/>
</dbReference>
<evidence type="ECO:0000256" key="1">
    <source>
        <dbReference type="ARBA" id="ARBA00004496"/>
    </source>
</evidence>
<dbReference type="GO" id="GO:0006400">
    <property type="term" value="P:tRNA modification"/>
    <property type="evidence" value="ECO:0007669"/>
    <property type="project" value="UniProtKB-UniRule"/>
</dbReference>
<comment type="function">
    <text evidence="8">Ligates lysine onto the cytidine present at position 34 of the AUA codon-specific tRNA(Ile) that contains the anticodon CAU, in an ATP-dependent manner. Cytidine is converted to lysidine, thus changing the amino acid specificity of the tRNA from methionine to isoleucine.</text>
</comment>
<dbReference type="InterPro" id="IPR011063">
    <property type="entry name" value="TilS/TtcA_N"/>
</dbReference>
<accession>A0A964T9P3</accession>
<dbReference type="GO" id="GO:0005524">
    <property type="term" value="F:ATP binding"/>
    <property type="evidence" value="ECO:0007669"/>
    <property type="project" value="UniProtKB-UniRule"/>
</dbReference>
<dbReference type="Pfam" id="PF01171">
    <property type="entry name" value="ATP_bind_3"/>
    <property type="match status" value="1"/>
</dbReference>
<keyword evidence="4 8" id="KW-0819">tRNA processing</keyword>
<evidence type="ECO:0000256" key="5">
    <source>
        <dbReference type="ARBA" id="ARBA00022741"/>
    </source>
</evidence>
<dbReference type="EC" id="6.3.4.19" evidence="8"/>
<comment type="catalytic activity">
    <reaction evidence="7 8">
        <text>cytidine(34) in tRNA(Ile2) + L-lysine + ATP = lysidine(34) in tRNA(Ile2) + AMP + diphosphate + H(+)</text>
        <dbReference type="Rhea" id="RHEA:43744"/>
        <dbReference type="Rhea" id="RHEA-COMP:10625"/>
        <dbReference type="Rhea" id="RHEA-COMP:10670"/>
        <dbReference type="ChEBI" id="CHEBI:15378"/>
        <dbReference type="ChEBI" id="CHEBI:30616"/>
        <dbReference type="ChEBI" id="CHEBI:32551"/>
        <dbReference type="ChEBI" id="CHEBI:33019"/>
        <dbReference type="ChEBI" id="CHEBI:82748"/>
        <dbReference type="ChEBI" id="CHEBI:83665"/>
        <dbReference type="ChEBI" id="CHEBI:456215"/>
        <dbReference type="EC" id="6.3.4.19"/>
    </reaction>
</comment>
<organism evidence="10 11">
    <name type="scientific">Flagellimonas ochracea</name>
    <dbReference type="NCBI Taxonomy" id="2696472"/>
    <lineage>
        <taxon>Bacteria</taxon>
        <taxon>Pseudomonadati</taxon>
        <taxon>Bacteroidota</taxon>
        <taxon>Flavobacteriia</taxon>
        <taxon>Flavobacteriales</taxon>
        <taxon>Flavobacteriaceae</taxon>
        <taxon>Flagellimonas</taxon>
    </lineage>
</organism>
<feature type="domain" description="Lysidine-tRNA(Ile) synthetase C-terminal" evidence="9">
    <location>
        <begin position="359"/>
        <end position="431"/>
    </location>
</feature>
<dbReference type="InterPro" id="IPR012094">
    <property type="entry name" value="tRNA_Ile_lys_synt"/>
</dbReference>
<dbReference type="AlphaFoldDB" id="A0A964T9P3"/>
<dbReference type="NCBIfam" id="TIGR02432">
    <property type="entry name" value="lysidine_TilS_N"/>
    <property type="match status" value="1"/>
</dbReference>
<protein>
    <recommendedName>
        <fullName evidence="8">tRNA(Ile)-lysidine synthase</fullName>
        <ecNumber evidence="8">6.3.4.19</ecNumber>
    </recommendedName>
    <alternativeName>
        <fullName evidence="8">tRNA(Ile)-2-lysyl-cytidine synthase</fullName>
    </alternativeName>
    <alternativeName>
        <fullName evidence="8">tRNA(Ile)-lysidine synthetase</fullName>
    </alternativeName>
</protein>
<dbReference type="InterPro" id="IPR014729">
    <property type="entry name" value="Rossmann-like_a/b/a_fold"/>
</dbReference>
<comment type="subcellular location">
    <subcellularLocation>
        <location evidence="1 8">Cytoplasm</location>
    </subcellularLocation>
</comment>
<evidence type="ECO:0000313" key="11">
    <source>
        <dbReference type="Proteomes" id="UP000667650"/>
    </source>
</evidence>
<gene>
    <name evidence="8 10" type="primary">tilS</name>
    <name evidence="10" type="ORF">GTQ34_02680</name>
</gene>
<dbReference type="Pfam" id="PF11734">
    <property type="entry name" value="TilS_C"/>
    <property type="match status" value="1"/>
</dbReference>
<dbReference type="SUPFAM" id="SSF56037">
    <property type="entry name" value="PheT/TilS domain"/>
    <property type="match status" value="1"/>
</dbReference>
<comment type="similarity">
    <text evidence="8">Belongs to the tRNA(Ile)-lysidine synthase family.</text>
</comment>
<comment type="caution">
    <text evidence="10">The sequence shown here is derived from an EMBL/GenBank/DDBJ whole genome shotgun (WGS) entry which is preliminary data.</text>
</comment>
<sequence>MLNKFKQHIETNLIFLKGKKLLIACSGGVDSVVLTHLCHQSGLDICLAHCNFNLRGGESDKDEEFVKVLGEKLGINVSVKVFDTLGYMNQHGGSIQMAARALRYQWFNQLLETEHCDFVLTAHHIDDNLETFIINLSRGTGIEGLTGIPQQNDRFVRPLLRFSREEIENYAKSQGIKWREDSSNVETKYLRNKIRLELVPKLKELHPTFLSNFTNTQAYLKQTQALATNDINAAQKRLFRKRGDAQLINVDELKQLKPTEAYLYGLFHKYGFTEWDNIKNLLEAMSGKELVSKTHRLLRDRTHLILSPLEIREQTNYAIVDGVKILEEPIRLKFEMVSGMQELGPNTIFLDKEKLNFPLVLRNWQKGDYFYPFGMKGRKKLSKFFKDEKIDVITKEKQWLLCSENKIVWVVGRRADERFKVDASTQKILKVTHII</sequence>
<evidence type="ECO:0000256" key="4">
    <source>
        <dbReference type="ARBA" id="ARBA00022694"/>
    </source>
</evidence>
<proteinExistence type="inferred from homology"/>
<dbReference type="SMART" id="SM00977">
    <property type="entry name" value="TilS_C"/>
    <property type="match status" value="1"/>
</dbReference>
<keyword evidence="6 8" id="KW-0067">ATP-binding</keyword>
<keyword evidence="5 8" id="KW-0547">Nucleotide-binding</keyword>
<dbReference type="InterPro" id="IPR012796">
    <property type="entry name" value="Lysidine-tRNA-synth_C"/>
</dbReference>
<dbReference type="GO" id="GO:0032267">
    <property type="term" value="F:tRNA(Ile)-lysidine synthase activity"/>
    <property type="evidence" value="ECO:0007669"/>
    <property type="project" value="UniProtKB-EC"/>
</dbReference>
<evidence type="ECO:0000313" key="10">
    <source>
        <dbReference type="EMBL" id="NAY90812.1"/>
    </source>
</evidence>
<evidence type="ECO:0000256" key="6">
    <source>
        <dbReference type="ARBA" id="ARBA00022840"/>
    </source>
</evidence>
<evidence type="ECO:0000256" key="8">
    <source>
        <dbReference type="HAMAP-Rule" id="MF_01161"/>
    </source>
</evidence>
<dbReference type="PANTHER" id="PTHR43033:SF1">
    <property type="entry name" value="TRNA(ILE)-LYSIDINE SYNTHASE-RELATED"/>
    <property type="match status" value="1"/>
</dbReference>
<dbReference type="CDD" id="cd01992">
    <property type="entry name" value="TilS_N"/>
    <property type="match status" value="1"/>
</dbReference>
<evidence type="ECO:0000256" key="2">
    <source>
        <dbReference type="ARBA" id="ARBA00022490"/>
    </source>
</evidence>
<dbReference type="GO" id="GO:0005737">
    <property type="term" value="C:cytoplasm"/>
    <property type="evidence" value="ECO:0007669"/>
    <property type="project" value="UniProtKB-SubCell"/>
</dbReference>
<name>A0A964T9P3_9FLAO</name>
<evidence type="ECO:0000259" key="9">
    <source>
        <dbReference type="SMART" id="SM00977"/>
    </source>
</evidence>
<keyword evidence="3 8" id="KW-0436">Ligase</keyword>
<keyword evidence="11" id="KW-1185">Reference proteome</keyword>
<dbReference type="EMBL" id="JAAABI010000001">
    <property type="protein sequence ID" value="NAY90812.1"/>
    <property type="molecule type" value="Genomic_DNA"/>
</dbReference>
<keyword evidence="2 8" id="KW-0963">Cytoplasm</keyword>
<dbReference type="InterPro" id="IPR012795">
    <property type="entry name" value="tRNA_Ile_lys_synt_N"/>
</dbReference>
<dbReference type="RefSeq" id="WP_166522212.1">
    <property type="nucleotide sequence ID" value="NZ_JAAABI010000001.1"/>
</dbReference>
<evidence type="ECO:0000256" key="7">
    <source>
        <dbReference type="ARBA" id="ARBA00048539"/>
    </source>
</evidence>
<feature type="binding site" evidence="8">
    <location>
        <begin position="26"/>
        <end position="31"/>
    </location>
    <ligand>
        <name>ATP</name>
        <dbReference type="ChEBI" id="CHEBI:30616"/>
    </ligand>
</feature>
<reference evidence="10" key="1">
    <citation type="submission" date="2020-01" db="EMBL/GenBank/DDBJ databases">
        <title>Muricauda ochracea sp. nov., isolated from a tidal flat of Garorim bay in Korea.</title>
        <authorList>
            <person name="Kim D."/>
            <person name="Yoo Y."/>
            <person name="Kim J.-J."/>
        </authorList>
    </citation>
    <scope>NUCLEOTIDE SEQUENCE</scope>
    <source>
        <strain evidence="10">JGD-17</strain>
    </source>
</reference>
<comment type="domain">
    <text evidence="8">The N-terminal region contains the highly conserved SGGXDS motif, predicted to be a P-loop motif involved in ATP binding.</text>
</comment>
<dbReference type="PANTHER" id="PTHR43033">
    <property type="entry name" value="TRNA(ILE)-LYSIDINE SYNTHASE-RELATED"/>
    <property type="match status" value="1"/>
</dbReference>
<dbReference type="Gene3D" id="3.40.50.620">
    <property type="entry name" value="HUPs"/>
    <property type="match status" value="1"/>
</dbReference>
<dbReference type="SUPFAM" id="SSF52402">
    <property type="entry name" value="Adenine nucleotide alpha hydrolases-like"/>
    <property type="match status" value="1"/>
</dbReference>
<dbReference type="HAMAP" id="MF_01161">
    <property type="entry name" value="tRNA_Ile_lys_synt"/>
    <property type="match status" value="1"/>
</dbReference>
<evidence type="ECO:0000256" key="3">
    <source>
        <dbReference type="ARBA" id="ARBA00022598"/>
    </source>
</evidence>
<dbReference type="NCBIfam" id="TIGR02433">
    <property type="entry name" value="lysidine_TilS_C"/>
    <property type="match status" value="1"/>
</dbReference>